<evidence type="ECO:0000256" key="1">
    <source>
        <dbReference type="SAM" id="MobiDB-lite"/>
    </source>
</evidence>
<dbReference type="PANTHER" id="PTHR10039:SF16">
    <property type="entry name" value="GPI INOSITOL-DEACYLASE"/>
    <property type="match status" value="1"/>
</dbReference>
<evidence type="ECO:0000313" key="3">
    <source>
        <dbReference type="EMBL" id="KAH7070238.1"/>
    </source>
</evidence>
<gene>
    <name evidence="3" type="ORF">FB567DRAFT_539530</name>
</gene>
<dbReference type="PANTHER" id="PTHR10039">
    <property type="entry name" value="AMELOGENIN"/>
    <property type="match status" value="1"/>
</dbReference>
<dbReference type="InterPro" id="IPR054471">
    <property type="entry name" value="GPIID_WHD"/>
</dbReference>
<organism evidence="3 4">
    <name type="scientific">Paraphoma chrysanthemicola</name>
    <dbReference type="NCBI Taxonomy" id="798071"/>
    <lineage>
        <taxon>Eukaryota</taxon>
        <taxon>Fungi</taxon>
        <taxon>Dikarya</taxon>
        <taxon>Ascomycota</taxon>
        <taxon>Pezizomycotina</taxon>
        <taxon>Dothideomycetes</taxon>
        <taxon>Pleosporomycetidae</taxon>
        <taxon>Pleosporales</taxon>
        <taxon>Pleosporineae</taxon>
        <taxon>Phaeosphaeriaceae</taxon>
        <taxon>Paraphoma</taxon>
    </lineage>
</organism>
<evidence type="ECO:0000259" key="2">
    <source>
        <dbReference type="Pfam" id="PF22939"/>
    </source>
</evidence>
<accession>A0A8K0VT05</accession>
<reference evidence="3" key="1">
    <citation type="journal article" date="2021" name="Nat. Commun.">
        <title>Genetic determinants of endophytism in the Arabidopsis root mycobiome.</title>
        <authorList>
            <person name="Mesny F."/>
            <person name="Miyauchi S."/>
            <person name="Thiergart T."/>
            <person name="Pickel B."/>
            <person name="Atanasova L."/>
            <person name="Karlsson M."/>
            <person name="Huettel B."/>
            <person name="Barry K.W."/>
            <person name="Haridas S."/>
            <person name="Chen C."/>
            <person name="Bauer D."/>
            <person name="Andreopoulos W."/>
            <person name="Pangilinan J."/>
            <person name="LaButti K."/>
            <person name="Riley R."/>
            <person name="Lipzen A."/>
            <person name="Clum A."/>
            <person name="Drula E."/>
            <person name="Henrissat B."/>
            <person name="Kohler A."/>
            <person name="Grigoriev I.V."/>
            <person name="Martin F.M."/>
            <person name="Hacquard S."/>
        </authorList>
    </citation>
    <scope>NUCLEOTIDE SEQUENCE</scope>
    <source>
        <strain evidence="3">MPI-SDFR-AT-0120</strain>
    </source>
</reference>
<feature type="compositionally biased region" description="Basic and acidic residues" evidence="1">
    <location>
        <begin position="123"/>
        <end position="151"/>
    </location>
</feature>
<dbReference type="EMBL" id="JAGMVJ010000027">
    <property type="protein sequence ID" value="KAH7070238.1"/>
    <property type="molecule type" value="Genomic_DNA"/>
</dbReference>
<feature type="domain" description="GPI inositol-deacylase winged helix" evidence="2">
    <location>
        <begin position="48"/>
        <end position="105"/>
    </location>
</feature>
<feature type="region of interest" description="Disordered" evidence="1">
    <location>
        <begin position="121"/>
        <end position="151"/>
    </location>
</feature>
<keyword evidence="4" id="KW-1185">Reference proteome</keyword>
<dbReference type="AlphaFoldDB" id="A0A8K0VT05"/>
<dbReference type="OrthoDB" id="1577640at2759"/>
<proteinExistence type="predicted"/>
<protein>
    <recommendedName>
        <fullName evidence="2">GPI inositol-deacylase winged helix domain-containing protein</fullName>
    </recommendedName>
</protein>
<evidence type="ECO:0000313" key="4">
    <source>
        <dbReference type="Proteomes" id="UP000813461"/>
    </source>
</evidence>
<name>A0A8K0VT05_9PLEO</name>
<comment type="caution">
    <text evidence="3">The sequence shown here is derived from an EMBL/GenBank/DDBJ whole genome shotgun (WGS) entry which is preliminary data.</text>
</comment>
<sequence>MFRWAVCQLDTLRKCRNRAMLRQTLATLPSTPDQTYDRILCSISEEDTTYALRILQWLTFSTRPLAVDEIAKVIAIDLTRDPVIDRDQVLEEPLEVLNICSSLVSCISYSGPSWDLKLSENSSKYRDDSTSNKLSDDSVLKENNSKERMVP</sequence>
<dbReference type="Pfam" id="PF22939">
    <property type="entry name" value="WHD_GPIID"/>
    <property type="match status" value="1"/>
</dbReference>
<dbReference type="Proteomes" id="UP000813461">
    <property type="component" value="Unassembled WGS sequence"/>
</dbReference>